<dbReference type="AlphaFoldDB" id="A0A6M4HB19"/>
<dbReference type="RefSeq" id="WP_171163462.1">
    <property type="nucleotide sequence ID" value="NZ_CP053073.1"/>
</dbReference>
<dbReference type="InterPro" id="IPR023393">
    <property type="entry name" value="START-like_dom_sf"/>
</dbReference>
<dbReference type="SUPFAM" id="SSF55961">
    <property type="entry name" value="Bet v1-like"/>
    <property type="match status" value="1"/>
</dbReference>
<keyword evidence="1" id="KW-0812">Transmembrane</keyword>
<evidence type="ECO:0000256" key="1">
    <source>
        <dbReference type="SAM" id="Phobius"/>
    </source>
</evidence>
<gene>
    <name evidence="2" type="ORF">DSM104440_02659</name>
</gene>
<protein>
    <recommendedName>
        <fullName evidence="4">Polyketide cyclase / dehydrase and lipid transport</fullName>
    </recommendedName>
</protein>
<evidence type="ECO:0000313" key="3">
    <source>
        <dbReference type="Proteomes" id="UP000503096"/>
    </source>
</evidence>
<reference evidence="2 3" key="1">
    <citation type="submission" date="2020-04" db="EMBL/GenBank/DDBJ databases">
        <title>Usitatibacter rugosus gen. nov., sp. nov. and Usitatibacter palustris sp. nov., novel members of Usitatibacteraceae fam. nov. within the order Nitrosomonadales isolated from soil.</title>
        <authorList>
            <person name="Huber K.J."/>
            <person name="Neumann-Schaal M."/>
            <person name="Geppert A."/>
            <person name="Luckner M."/>
            <person name="Wanner G."/>
            <person name="Overmann J."/>
        </authorList>
    </citation>
    <scope>NUCLEOTIDE SEQUENCE [LARGE SCALE GENOMIC DNA]</scope>
    <source>
        <strain evidence="2 3">Swamp67</strain>
    </source>
</reference>
<dbReference type="InterPro" id="IPR019587">
    <property type="entry name" value="Polyketide_cyclase/dehydratase"/>
</dbReference>
<proteinExistence type="predicted"/>
<dbReference type="InParanoid" id="A0A6M4HB19"/>
<dbReference type="KEGG" id="upl:DSM104440_02659"/>
<accession>A0A6M4HB19</accession>
<dbReference type="Proteomes" id="UP000503096">
    <property type="component" value="Chromosome"/>
</dbReference>
<keyword evidence="1" id="KW-0472">Membrane</keyword>
<sequence length="176" mass="19553">MKILKWILIIVVGLVAVFLAVGLMLPSTFRVEREASIKAPADKVYALVADPREWKKWSAWNERDPNMKIVYSGPESGKGAKWSWVSKTEGDGSMEFTNAEPGKVVEFALHFPDMDMSSKGAMKFVGQGNTTMVYWHNEGDVGKNPLARYFALVMDKLVGPDFEKGLANLKKVAEAP</sequence>
<evidence type="ECO:0008006" key="4">
    <source>
        <dbReference type="Google" id="ProtNLM"/>
    </source>
</evidence>
<dbReference type="Gene3D" id="3.30.530.20">
    <property type="match status" value="1"/>
</dbReference>
<dbReference type="CDD" id="cd07818">
    <property type="entry name" value="SRPBCC_1"/>
    <property type="match status" value="1"/>
</dbReference>
<keyword evidence="3" id="KW-1185">Reference proteome</keyword>
<feature type="transmembrane region" description="Helical" evidence="1">
    <location>
        <begin position="6"/>
        <end position="25"/>
    </location>
</feature>
<dbReference type="Pfam" id="PF10604">
    <property type="entry name" value="Polyketide_cyc2"/>
    <property type="match status" value="1"/>
</dbReference>
<name>A0A6M4HB19_9PROT</name>
<evidence type="ECO:0000313" key="2">
    <source>
        <dbReference type="EMBL" id="QJR15833.1"/>
    </source>
</evidence>
<keyword evidence="1" id="KW-1133">Transmembrane helix</keyword>
<organism evidence="2 3">
    <name type="scientific">Usitatibacter palustris</name>
    <dbReference type="NCBI Taxonomy" id="2732487"/>
    <lineage>
        <taxon>Bacteria</taxon>
        <taxon>Pseudomonadati</taxon>
        <taxon>Pseudomonadota</taxon>
        <taxon>Betaproteobacteria</taxon>
        <taxon>Nitrosomonadales</taxon>
        <taxon>Usitatibacteraceae</taxon>
        <taxon>Usitatibacter</taxon>
    </lineage>
</organism>
<dbReference type="EMBL" id="CP053073">
    <property type="protein sequence ID" value="QJR15833.1"/>
    <property type="molecule type" value="Genomic_DNA"/>
</dbReference>